<dbReference type="Gene3D" id="1.10.10.60">
    <property type="entry name" value="Homeodomain-like"/>
    <property type="match status" value="1"/>
</dbReference>
<evidence type="ECO:0000256" key="3">
    <source>
        <dbReference type="ARBA" id="ARBA00023163"/>
    </source>
</evidence>
<dbReference type="EnsemblProtists" id="EKX45928">
    <property type="protein sequence ID" value="EKX45928"/>
    <property type="gene ID" value="GUITHDRAFT_108379"/>
</dbReference>
<dbReference type="SUPFAM" id="SSF46689">
    <property type="entry name" value="Homeodomain-like"/>
    <property type="match status" value="1"/>
</dbReference>
<dbReference type="PANTHER" id="PTHR44191:SF62">
    <property type="entry name" value="OS04G0341900 PROTEIN"/>
    <property type="match status" value="1"/>
</dbReference>
<proteinExistence type="predicted"/>
<dbReference type="InterPro" id="IPR006447">
    <property type="entry name" value="Myb_dom_plants"/>
</dbReference>
<dbReference type="OrthoDB" id="118550at2759"/>
<sequence>MESGWHVGIGIMPDAAAANHIASNHAHRASRFGDVGGQLDGVQASLKPPHPVSRSKIPEHEFPAVPAQLNTPHSAAMASMASVAHQPGYDLGPFKAPPNPHGIPYYYPGGFGHFDAAAAAALPSESAMQGAGPMGYHMLPNGKRPREAIEGINVPAGAHQDALMELARENLLLKHQLHVASLEVNRLKQVCENYELLQQDKKDANCKSQSRYWTDEEHQRFLDAIQKFGHKDVKAISQVVGTRSATQVRTHAQKYFMRLARSSKQESNSLDNSNPDQDPSEVTEDQANTSMEAAAAAAAAAGEAGTSAAAAAAFVAATNSKQGSTISKQRSQSKPHVQIELDGNEEVSIPNHMQVERPFKATRKGPGSPGSMDSSGSVGSSDGTSNGNGSQGKQSSDTTNGNGSARSSNSNGHSNVGSSSDRGDSNNGASSNEGSDPGFFDPGAEDEDNFADELADQGL</sequence>
<evidence type="ECO:0000259" key="7">
    <source>
        <dbReference type="PROSITE" id="PS51293"/>
    </source>
</evidence>
<feature type="compositionally biased region" description="Polar residues" evidence="5">
    <location>
        <begin position="265"/>
        <end position="277"/>
    </location>
</feature>
<keyword evidence="3" id="KW-0804">Transcription</keyword>
<reference evidence="11" key="2">
    <citation type="submission" date="2012-11" db="EMBL/GenBank/DDBJ databases">
        <authorList>
            <person name="Kuo A."/>
            <person name="Curtis B.A."/>
            <person name="Tanifuji G."/>
            <person name="Burki F."/>
            <person name="Gruber A."/>
            <person name="Irimia M."/>
            <person name="Maruyama S."/>
            <person name="Arias M.C."/>
            <person name="Ball S.G."/>
            <person name="Gile G.H."/>
            <person name="Hirakawa Y."/>
            <person name="Hopkins J.F."/>
            <person name="Rensing S.A."/>
            <person name="Schmutz J."/>
            <person name="Symeonidi A."/>
            <person name="Elias M."/>
            <person name="Eveleigh R.J."/>
            <person name="Herman E.K."/>
            <person name="Klute M.J."/>
            <person name="Nakayama T."/>
            <person name="Obornik M."/>
            <person name="Reyes-Prieto A."/>
            <person name="Armbrust E.V."/>
            <person name="Aves S.J."/>
            <person name="Beiko R.G."/>
            <person name="Coutinho P."/>
            <person name="Dacks J.B."/>
            <person name="Durnford D.G."/>
            <person name="Fast N.M."/>
            <person name="Green B.R."/>
            <person name="Grisdale C."/>
            <person name="Hempe F."/>
            <person name="Henrissat B."/>
            <person name="Hoppner M.P."/>
            <person name="Ishida K.-I."/>
            <person name="Kim E."/>
            <person name="Koreny L."/>
            <person name="Kroth P.G."/>
            <person name="Liu Y."/>
            <person name="Malik S.-B."/>
            <person name="Maier U.G."/>
            <person name="McRose D."/>
            <person name="Mock T."/>
            <person name="Neilson J.A."/>
            <person name="Onodera N.T."/>
            <person name="Poole A.M."/>
            <person name="Pritham E.J."/>
            <person name="Richards T.A."/>
            <person name="Rocap G."/>
            <person name="Roy S.W."/>
            <person name="Sarai C."/>
            <person name="Schaack S."/>
            <person name="Shirato S."/>
            <person name="Slamovits C.H."/>
            <person name="Spencer D.F."/>
            <person name="Suzuki S."/>
            <person name="Worden A.Z."/>
            <person name="Zauner S."/>
            <person name="Barry K."/>
            <person name="Bell C."/>
            <person name="Bharti A.K."/>
            <person name="Crow J.A."/>
            <person name="Grimwood J."/>
            <person name="Kramer R."/>
            <person name="Lindquist E."/>
            <person name="Lucas S."/>
            <person name="Salamov A."/>
            <person name="McFadden G.I."/>
            <person name="Lane C.E."/>
            <person name="Keeling P.J."/>
            <person name="Gray M.W."/>
            <person name="Grigoriev I.V."/>
            <person name="Archibald J.M."/>
        </authorList>
    </citation>
    <scope>NUCLEOTIDE SEQUENCE</scope>
    <source>
        <strain evidence="11">CCMP2712</strain>
    </source>
</reference>
<dbReference type="GeneID" id="17302442"/>
<dbReference type="PaxDb" id="55529-EKX45928"/>
<dbReference type="PROSITE" id="PS51294">
    <property type="entry name" value="HTH_MYB"/>
    <property type="match status" value="1"/>
</dbReference>
<feature type="compositionally biased region" description="Low complexity" evidence="5">
    <location>
        <begin position="365"/>
        <end position="432"/>
    </location>
</feature>
<evidence type="ECO:0000313" key="11">
    <source>
        <dbReference type="Proteomes" id="UP000011087"/>
    </source>
</evidence>
<name>L1JBL7_GUITC</name>
<keyword evidence="2" id="KW-0238">DNA-binding</keyword>
<dbReference type="InterPro" id="IPR017884">
    <property type="entry name" value="SANT_dom"/>
</dbReference>
<keyword evidence="1" id="KW-0805">Transcription regulation</keyword>
<feature type="region of interest" description="Disordered" evidence="5">
    <location>
        <begin position="32"/>
        <end position="57"/>
    </location>
</feature>
<dbReference type="EMBL" id="JH992997">
    <property type="protein sequence ID" value="EKX45928.1"/>
    <property type="molecule type" value="Genomic_DNA"/>
</dbReference>
<feature type="region of interest" description="Disordered" evidence="5">
    <location>
        <begin position="343"/>
        <end position="459"/>
    </location>
</feature>
<dbReference type="SMART" id="SM00717">
    <property type="entry name" value="SANT"/>
    <property type="match status" value="1"/>
</dbReference>
<evidence type="ECO:0000256" key="5">
    <source>
        <dbReference type="SAM" id="MobiDB-lite"/>
    </source>
</evidence>
<dbReference type="Proteomes" id="UP000011087">
    <property type="component" value="Unassembled WGS sequence"/>
</dbReference>
<dbReference type="CDD" id="cd00167">
    <property type="entry name" value="SANT"/>
    <property type="match status" value="1"/>
</dbReference>
<dbReference type="Pfam" id="PF00249">
    <property type="entry name" value="Myb_DNA-binding"/>
    <property type="match status" value="1"/>
</dbReference>
<gene>
    <name evidence="9" type="ORF">GUITHDRAFT_108379</name>
</gene>
<dbReference type="InterPro" id="IPR009057">
    <property type="entry name" value="Homeodomain-like_sf"/>
</dbReference>
<dbReference type="eggNOG" id="KOG0724">
    <property type="taxonomic scope" value="Eukaryota"/>
</dbReference>
<dbReference type="AlphaFoldDB" id="L1JBL7"/>
<dbReference type="KEGG" id="gtt:GUITHDRAFT_108379"/>
<reference evidence="10" key="3">
    <citation type="submission" date="2016-03" db="UniProtKB">
        <authorList>
            <consortium name="EnsemblProtists"/>
        </authorList>
    </citation>
    <scope>IDENTIFICATION</scope>
</reference>
<evidence type="ECO:0000256" key="2">
    <source>
        <dbReference type="ARBA" id="ARBA00023125"/>
    </source>
</evidence>
<evidence type="ECO:0000256" key="4">
    <source>
        <dbReference type="ARBA" id="ARBA00023242"/>
    </source>
</evidence>
<evidence type="ECO:0000259" key="8">
    <source>
        <dbReference type="PROSITE" id="PS51294"/>
    </source>
</evidence>
<evidence type="ECO:0000313" key="10">
    <source>
        <dbReference type="EnsemblProtists" id="EKX45928"/>
    </source>
</evidence>
<keyword evidence="4" id="KW-0539">Nucleus</keyword>
<reference evidence="9 11" key="1">
    <citation type="journal article" date="2012" name="Nature">
        <title>Algal genomes reveal evolutionary mosaicism and the fate of nucleomorphs.</title>
        <authorList>
            <consortium name="DOE Joint Genome Institute"/>
            <person name="Curtis B.A."/>
            <person name="Tanifuji G."/>
            <person name="Burki F."/>
            <person name="Gruber A."/>
            <person name="Irimia M."/>
            <person name="Maruyama S."/>
            <person name="Arias M.C."/>
            <person name="Ball S.G."/>
            <person name="Gile G.H."/>
            <person name="Hirakawa Y."/>
            <person name="Hopkins J.F."/>
            <person name="Kuo A."/>
            <person name="Rensing S.A."/>
            <person name="Schmutz J."/>
            <person name="Symeonidi A."/>
            <person name="Elias M."/>
            <person name="Eveleigh R.J."/>
            <person name="Herman E.K."/>
            <person name="Klute M.J."/>
            <person name="Nakayama T."/>
            <person name="Obornik M."/>
            <person name="Reyes-Prieto A."/>
            <person name="Armbrust E.V."/>
            <person name="Aves S.J."/>
            <person name="Beiko R.G."/>
            <person name="Coutinho P."/>
            <person name="Dacks J.B."/>
            <person name="Durnford D.G."/>
            <person name="Fast N.M."/>
            <person name="Green B.R."/>
            <person name="Grisdale C.J."/>
            <person name="Hempel F."/>
            <person name="Henrissat B."/>
            <person name="Hoppner M.P."/>
            <person name="Ishida K."/>
            <person name="Kim E."/>
            <person name="Koreny L."/>
            <person name="Kroth P.G."/>
            <person name="Liu Y."/>
            <person name="Malik S.B."/>
            <person name="Maier U.G."/>
            <person name="McRose D."/>
            <person name="Mock T."/>
            <person name="Neilson J.A."/>
            <person name="Onodera N.T."/>
            <person name="Poole A.M."/>
            <person name="Pritham E.J."/>
            <person name="Richards T.A."/>
            <person name="Rocap G."/>
            <person name="Roy S.W."/>
            <person name="Sarai C."/>
            <person name="Schaack S."/>
            <person name="Shirato S."/>
            <person name="Slamovits C.H."/>
            <person name="Spencer D.F."/>
            <person name="Suzuki S."/>
            <person name="Worden A.Z."/>
            <person name="Zauner S."/>
            <person name="Barry K."/>
            <person name="Bell C."/>
            <person name="Bharti A.K."/>
            <person name="Crow J.A."/>
            <person name="Grimwood J."/>
            <person name="Kramer R."/>
            <person name="Lindquist E."/>
            <person name="Lucas S."/>
            <person name="Salamov A."/>
            <person name="McFadden G.I."/>
            <person name="Lane C.E."/>
            <person name="Keeling P.J."/>
            <person name="Gray M.W."/>
            <person name="Grigoriev I.V."/>
            <person name="Archibald J.M."/>
        </authorList>
    </citation>
    <scope>NUCLEOTIDE SEQUENCE</scope>
    <source>
        <strain evidence="9 11">CCMP2712</strain>
    </source>
</reference>
<dbReference type="HOGENOM" id="CLU_596492_0_0_1"/>
<dbReference type="InterPro" id="IPR001005">
    <property type="entry name" value="SANT/Myb"/>
</dbReference>
<protein>
    <submittedName>
        <fullName evidence="9 10">Uncharacterized protein</fullName>
    </submittedName>
</protein>
<evidence type="ECO:0000256" key="1">
    <source>
        <dbReference type="ARBA" id="ARBA00023015"/>
    </source>
</evidence>
<feature type="domain" description="HTH myb-type" evidence="8">
    <location>
        <begin position="213"/>
        <end position="260"/>
    </location>
</feature>
<evidence type="ECO:0000259" key="6">
    <source>
        <dbReference type="PROSITE" id="PS50090"/>
    </source>
</evidence>
<dbReference type="RefSeq" id="XP_005832908.1">
    <property type="nucleotide sequence ID" value="XM_005832851.1"/>
</dbReference>
<dbReference type="GO" id="GO:0003677">
    <property type="term" value="F:DNA binding"/>
    <property type="evidence" value="ECO:0007669"/>
    <property type="project" value="UniProtKB-KW"/>
</dbReference>
<feature type="region of interest" description="Disordered" evidence="5">
    <location>
        <begin position="261"/>
        <end position="288"/>
    </location>
</feature>
<dbReference type="GO" id="GO:0006355">
    <property type="term" value="P:regulation of DNA-templated transcription"/>
    <property type="evidence" value="ECO:0007669"/>
    <property type="project" value="UniProtKB-ARBA"/>
</dbReference>
<evidence type="ECO:0000313" key="9">
    <source>
        <dbReference type="EMBL" id="EKX45928.1"/>
    </source>
</evidence>
<accession>L1JBL7</accession>
<keyword evidence="11" id="KW-1185">Reference proteome</keyword>
<feature type="domain" description="Myb-like" evidence="6">
    <location>
        <begin position="213"/>
        <end position="256"/>
    </location>
</feature>
<dbReference type="InterPro" id="IPR052245">
    <property type="entry name" value="Plant_Stress_Dev_TF"/>
</dbReference>
<feature type="compositionally biased region" description="Acidic residues" evidence="5">
    <location>
        <begin position="443"/>
        <end position="459"/>
    </location>
</feature>
<dbReference type="InterPro" id="IPR017930">
    <property type="entry name" value="Myb_dom"/>
</dbReference>
<organism evidence="9">
    <name type="scientific">Guillardia theta (strain CCMP2712)</name>
    <name type="common">Cryptophyte</name>
    <dbReference type="NCBI Taxonomy" id="905079"/>
    <lineage>
        <taxon>Eukaryota</taxon>
        <taxon>Cryptophyceae</taxon>
        <taxon>Pyrenomonadales</taxon>
        <taxon>Geminigeraceae</taxon>
        <taxon>Guillardia</taxon>
    </lineage>
</organism>
<dbReference type="PROSITE" id="PS50090">
    <property type="entry name" value="MYB_LIKE"/>
    <property type="match status" value="1"/>
</dbReference>
<feature type="domain" description="SANT" evidence="7">
    <location>
        <begin position="208"/>
        <end position="260"/>
    </location>
</feature>
<dbReference type="PROSITE" id="PS51293">
    <property type="entry name" value="SANT"/>
    <property type="match status" value="1"/>
</dbReference>
<dbReference type="PANTHER" id="PTHR44191">
    <property type="entry name" value="TRANSCRIPTION FACTOR KUA1"/>
    <property type="match status" value="1"/>
</dbReference>
<dbReference type="NCBIfam" id="TIGR01557">
    <property type="entry name" value="myb_SHAQKYF"/>
    <property type="match status" value="1"/>
</dbReference>